<dbReference type="GO" id="GO:0003678">
    <property type="term" value="F:DNA helicase activity"/>
    <property type="evidence" value="ECO:0007669"/>
    <property type="project" value="InterPro"/>
</dbReference>
<sequence>MSQHSADHESYVTTGLPTLDAALGGGLLPGGFYVLAGRGISGKSLLAQKLVLAAARQGWQVVAAYLEGSTKSFAERLVSIMTGLPVRSVMEVGRLPEDDRHAVEAAVQELRTLSLAWFEGPSFVDGRPVDWADWLQRLRVSVQIQRGRGPQVGLVLIDYLQLVPRDDSVSPSSRAVHDMVGGGLADLATNLQVPVLLVSQLDRPAEDTSPTPPTLTDLDAIAPVLAQRATGILLVHRDDVDISGQDDAGQIDIIVAKAPPLGTSTVAPLMWVGHIGTATDPELLPPLLRERLATPAIHVADVLAEVLQGMPDHIRRRVQDPPQPQ</sequence>
<dbReference type="InterPro" id="IPR007694">
    <property type="entry name" value="DNA_helicase_DnaB-like_C"/>
</dbReference>
<dbReference type="RefSeq" id="WP_183642717.1">
    <property type="nucleotide sequence ID" value="NZ_BAAAXX010000016.1"/>
</dbReference>
<keyword evidence="2" id="KW-0347">Helicase</keyword>
<keyword evidence="3" id="KW-1185">Reference proteome</keyword>
<dbReference type="GO" id="GO:0005524">
    <property type="term" value="F:ATP binding"/>
    <property type="evidence" value="ECO:0007669"/>
    <property type="project" value="InterPro"/>
</dbReference>
<evidence type="ECO:0000313" key="3">
    <source>
        <dbReference type="Proteomes" id="UP000579945"/>
    </source>
</evidence>
<comment type="caution">
    <text evidence="2">The sequence shown here is derived from an EMBL/GenBank/DDBJ whole genome shotgun (WGS) entry which is preliminary data.</text>
</comment>
<keyword evidence="2" id="KW-0067">ATP-binding</keyword>
<name>A0A7W5UZ17_9ACTN</name>
<dbReference type="GO" id="GO:0005829">
    <property type="term" value="C:cytosol"/>
    <property type="evidence" value="ECO:0007669"/>
    <property type="project" value="TreeGrafter"/>
</dbReference>
<dbReference type="GO" id="GO:0006260">
    <property type="term" value="P:DNA replication"/>
    <property type="evidence" value="ECO:0007669"/>
    <property type="project" value="InterPro"/>
</dbReference>
<dbReference type="PANTHER" id="PTHR30153">
    <property type="entry name" value="REPLICATIVE DNA HELICASE DNAB"/>
    <property type="match status" value="1"/>
</dbReference>
<dbReference type="SUPFAM" id="SSF52540">
    <property type="entry name" value="P-loop containing nucleoside triphosphate hydrolases"/>
    <property type="match status" value="1"/>
</dbReference>
<dbReference type="GeneID" id="95387081"/>
<organism evidence="2 3">
    <name type="scientific">Nonomuraea dietziae</name>
    <dbReference type="NCBI Taxonomy" id="65515"/>
    <lineage>
        <taxon>Bacteria</taxon>
        <taxon>Bacillati</taxon>
        <taxon>Actinomycetota</taxon>
        <taxon>Actinomycetes</taxon>
        <taxon>Streptosporangiales</taxon>
        <taxon>Streptosporangiaceae</taxon>
        <taxon>Nonomuraea</taxon>
    </lineage>
</organism>
<reference evidence="2 3" key="1">
    <citation type="submission" date="2020-08" db="EMBL/GenBank/DDBJ databases">
        <title>Sequencing the genomes of 1000 actinobacteria strains.</title>
        <authorList>
            <person name="Klenk H.-P."/>
        </authorList>
    </citation>
    <scope>NUCLEOTIDE SEQUENCE [LARGE SCALE GENOMIC DNA]</scope>
    <source>
        <strain evidence="2 3">DSM 44320</strain>
    </source>
</reference>
<dbReference type="EMBL" id="JACIBV010000001">
    <property type="protein sequence ID" value="MBB3724586.1"/>
    <property type="molecule type" value="Genomic_DNA"/>
</dbReference>
<dbReference type="PROSITE" id="PS51199">
    <property type="entry name" value="SF4_HELICASE"/>
    <property type="match status" value="1"/>
</dbReference>
<dbReference type="Proteomes" id="UP000579945">
    <property type="component" value="Unassembled WGS sequence"/>
</dbReference>
<protein>
    <submittedName>
        <fullName evidence="2">Replicative DNA helicase</fullName>
    </submittedName>
</protein>
<gene>
    <name evidence="2" type="ORF">FHR33_000446</name>
</gene>
<dbReference type="AlphaFoldDB" id="A0A7W5UZ17"/>
<dbReference type="InterPro" id="IPR027417">
    <property type="entry name" value="P-loop_NTPase"/>
</dbReference>
<accession>A0A7W5UZ17</accession>
<dbReference type="Gene3D" id="3.40.50.300">
    <property type="entry name" value="P-loop containing nucleotide triphosphate hydrolases"/>
    <property type="match status" value="1"/>
</dbReference>
<dbReference type="Pfam" id="PF03796">
    <property type="entry name" value="DnaB_C"/>
    <property type="match status" value="1"/>
</dbReference>
<feature type="domain" description="SF4 helicase" evidence="1">
    <location>
        <begin position="5"/>
        <end position="293"/>
    </location>
</feature>
<evidence type="ECO:0000313" key="2">
    <source>
        <dbReference type="EMBL" id="MBB3724586.1"/>
    </source>
</evidence>
<keyword evidence="2" id="KW-0378">Hydrolase</keyword>
<keyword evidence="2" id="KW-0547">Nucleotide-binding</keyword>
<dbReference type="PANTHER" id="PTHR30153:SF2">
    <property type="entry name" value="REPLICATIVE DNA HELICASE"/>
    <property type="match status" value="1"/>
</dbReference>
<proteinExistence type="predicted"/>
<evidence type="ECO:0000259" key="1">
    <source>
        <dbReference type="PROSITE" id="PS51199"/>
    </source>
</evidence>